<evidence type="ECO:0000313" key="4">
    <source>
        <dbReference type="Proteomes" id="UP000719267"/>
    </source>
</evidence>
<evidence type="ECO:0000313" key="3">
    <source>
        <dbReference type="EMBL" id="MBW2961169.1"/>
    </source>
</evidence>
<gene>
    <name evidence="3" type="ORF">KW502_05090</name>
</gene>
<proteinExistence type="predicted"/>
<dbReference type="GO" id="GO:0004519">
    <property type="term" value="F:endonuclease activity"/>
    <property type="evidence" value="ECO:0007669"/>
    <property type="project" value="UniProtKB-KW"/>
</dbReference>
<dbReference type="RefSeq" id="WP_219039451.1">
    <property type="nucleotide sequence ID" value="NZ_JAHWDF010000004.1"/>
</dbReference>
<reference evidence="3 4" key="1">
    <citation type="submission" date="2021-07" db="EMBL/GenBank/DDBJ databases">
        <title>Mesonia aestuariivivens sp. nov., isolated from a tidal flat.</title>
        <authorList>
            <person name="Kim Y.-O."/>
            <person name="Yoon J.-H."/>
        </authorList>
    </citation>
    <scope>NUCLEOTIDE SEQUENCE [LARGE SCALE GENOMIC DNA]</scope>
    <source>
        <strain evidence="3 4">JHPTF-M18</strain>
    </source>
</reference>
<evidence type="ECO:0000259" key="2">
    <source>
        <dbReference type="Pfam" id="PF03372"/>
    </source>
</evidence>
<evidence type="ECO:0000256" key="1">
    <source>
        <dbReference type="SAM" id="Phobius"/>
    </source>
</evidence>
<keyword evidence="3" id="KW-0255">Endonuclease</keyword>
<accession>A0ABS6W209</accession>
<feature type="transmembrane region" description="Helical" evidence="1">
    <location>
        <begin position="42"/>
        <end position="61"/>
    </location>
</feature>
<protein>
    <submittedName>
        <fullName evidence="3">Endonuclease/exonuclease/phosphatase family protein</fullName>
    </submittedName>
</protein>
<keyword evidence="1" id="KW-0472">Membrane</keyword>
<feature type="domain" description="Endonuclease/exonuclease/phosphatase" evidence="2">
    <location>
        <begin position="105"/>
        <end position="305"/>
    </location>
</feature>
<keyword evidence="3" id="KW-0540">Nuclease</keyword>
<keyword evidence="3" id="KW-0378">Hydrolase</keyword>
<dbReference type="Pfam" id="PF03372">
    <property type="entry name" value="Exo_endo_phos"/>
    <property type="match status" value="1"/>
</dbReference>
<keyword evidence="4" id="KW-1185">Reference proteome</keyword>
<name>A0ABS6W209_9FLAO</name>
<keyword evidence="1" id="KW-1133">Transmembrane helix</keyword>
<sequence length="314" mass="36518">MKQQKYKCLHKLIWLCCIALFLLSIIPNLLANYWLADIFSNFKFQYLIASICLLMVVYFLFKKKWLASFVLLLSICWNSYYILPYYLKHKDENIVSEHNLKINSINLLSSNDQVRLVETYLAKENPDVIVLLEFTPKWQSLLKKTIQDYAYSHFVPRNDNFGIAILSKKQLKAKTAYFKLNEKPSIVSELKFAKKTLTLIATHPAAPVDKNAFELRNLQMNYLIENRSNYSDHLIIIGDFNNSSFSNHFQKLLKKDLRDSRLGFGILPTWPANFSLLQTTLDHCLVSKNIQVIERKVGENIGSDHLPISISLKF</sequence>
<feature type="transmembrane region" description="Helical" evidence="1">
    <location>
        <begin position="12"/>
        <end position="36"/>
    </location>
</feature>
<keyword evidence="1" id="KW-0812">Transmembrane</keyword>
<dbReference type="InterPro" id="IPR005135">
    <property type="entry name" value="Endo/exonuclease/phosphatase"/>
</dbReference>
<dbReference type="Proteomes" id="UP000719267">
    <property type="component" value="Unassembled WGS sequence"/>
</dbReference>
<dbReference type="EMBL" id="JAHWDF010000004">
    <property type="protein sequence ID" value="MBW2961169.1"/>
    <property type="molecule type" value="Genomic_DNA"/>
</dbReference>
<organism evidence="3 4">
    <name type="scientific">Mesonia aestuariivivens</name>
    <dbReference type="NCBI Taxonomy" id="2796128"/>
    <lineage>
        <taxon>Bacteria</taxon>
        <taxon>Pseudomonadati</taxon>
        <taxon>Bacteroidota</taxon>
        <taxon>Flavobacteriia</taxon>
        <taxon>Flavobacteriales</taxon>
        <taxon>Flavobacteriaceae</taxon>
        <taxon>Mesonia</taxon>
    </lineage>
</organism>
<comment type="caution">
    <text evidence="3">The sequence shown here is derived from an EMBL/GenBank/DDBJ whole genome shotgun (WGS) entry which is preliminary data.</text>
</comment>
<feature type="transmembrane region" description="Helical" evidence="1">
    <location>
        <begin position="68"/>
        <end position="87"/>
    </location>
</feature>